<gene>
    <name evidence="1" type="ORF">GFSPODELE1_LOCUS9375</name>
</gene>
<dbReference type="Gene3D" id="3.80.10.10">
    <property type="entry name" value="Ribonuclease Inhibitor"/>
    <property type="match status" value="1"/>
</dbReference>
<dbReference type="Proteomes" id="UP001497453">
    <property type="component" value="Chromosome 7"/>
</dbReference>
<organism evidence="1 2">
    <name type="scientific">Somion occarium</name>
    <dbReference type="NCBI Taxonomy" id="3059160"/>
    <lineage>
        <taxon>Eukaryota</taxon>
        <taxon>Fungi</taxon>
        <taxon>Dikarya</taxon>
        <taxon>Basidiomycota</taxon>
        <taxon>Agaricomycotina</taxon>
        <taxon>Agaricomycetes</taxon>
        <taxon>Polyporales</taxon>
        <taxon>Cerrenaceae</taxon>
        <taxon>Somion</taxon>
    </lineage>
</organism>
<keyword evidence="2" id="KW-1185">Reference proteome</keyword>
<sequence>MDSAIHPDMTLNLDVLTHIMLFLEGRHLRSIMNTCKVLHSMGVPLLLGSQVIWRKKTMPSFVLFMARDWTYRSQFLQHVTVQFGTSPGPDIGKSVTMVMERSADIRRLAIHDCEDFLRSDLKVLTSITSLQKLECLELYDIENLGETLLQHLKAPLTSLEVHCCRGSFSTDEEDPYEPGDVTALLSNFSSSLERLDVTWGVFDDTLTLPCPNVRQVSIHQCSIVDTYHLARTFPNLQELHILIDTLEAYPVTGWMARFCRQQ</sequence>
<dbReference type="EMBL" id="OZ037950">
    <property type="protein sequence ID" value="CAL1713582.1"/>
    <property type="molecule type" value="Genomic_DNA"/>
</dbReference>
<dbReference type="SUPFAM" id="SSF52047">
    <property type="entry name" value="RNI-like"/>
    <property type="match status" value="1"/>
</dbReference>
<evidence type="ECO:0008006" key="3">
    <source>
        <dbReference type="Google" id="ProtNLM"/>
    </source>
</evidence>
<accession>A0ABP1E0T4</accession>
<name>A0ABP1E0T4_9APHY</name>
<dbReference type="InterPro" id="IPR032675">
    <property type="entry name" value="LRR_dom_sf"/>
</dbReference>
<evidence type="ECO:0000313" key="2">
    <source>
        <dbReference type="Proteomes" id="UP001497453"/>
    </source>
</evidence>
<reference evidence="2" key="1">
    <citation type="submission" date="2024-04" db="EMBL/GenBank/DDBJ databases">
        <authorList>
            <person name="Shaw F."/>
            <person name="Minotto A."/>
        </authorList>
    </citation>
    <scope>NUCLEOTIDE SEQUENCE [LARGE SCALE GENOMIC DNA]</scope>
</reference>
<protein>
    <recommendedName>
        <fullName evidence="3">F-box domain-containing protein</fullName>
    </recommendedName>
</protein>
<proteinExistence type="predicted"/>
<evidence type="ECO:0000313" key="1">
    <source>
        <dbReference type="EMBL" id="CAL1713582.1"/>
    </source>
</evidence>